<accession>A0AAW1QP56</accession>
<proteinExistence type="predicted"/>
<reference evidence="1 2" key="1">
    <citation type="journal article" date="2024" name="Nat. Commun.">
        <title>Phylogenomics reveals the evolutionary origins of lichenization in chlorophyte algae.</title>
        <authorList>
            <person name="Puginier C."/>
            <person name="Libourel C."/>
            <person name="Otte J."/>
            <person name="Skaloud P."/>
            <person name="Haon M."/>
            <person name="Grisel S."/>
            <person name="Petersen M."/>
            <person name="Berrin J.G."/>
            <person name="Delaux P.M."/>
            <person name="Dal Grande F."/>
            <person name="Keller J."/>
        </authorList>
    </citation>
    <scope>NUCLEOTIDE SEQUENCE [LARGE SCALE GENOMIC DNA]</scope>
    <source>
        <strain evidence="1 2">SAG 2043</strain>
    </source>
</reference>
<dbReference type="EMBL" id="JALJOR010000002">
    <property type="protein sequence ID" value="KAK9823276.1"/>
    <property type="molecule type" value="Genomic_DNA"/>
</dbReference>
<keyword evidence="2" id="KW-1185">Reference proteome</keyword>
<gene>
    <name evidence="1" type="ORF">WJX72_001530</name>
</gene>
<evidence type="ECO:0008006" key="3">
    <source>
        <dbReference type="Google" id="ProtNLM"/>
    </source>
</evidence>
<name>A0AAW1QP56_9CHLO</name>
<evidence type="ECO:0000313" key="2">
    <source>
        <dbReference type="Proteomes" id="UP001489004"/>
    </source>
</evidence>
<evidence type="ECO:0000313" key="1">
    <source>
        <dbReference type="EMBL" id="KAK9823276.1"/>
    </source>
</evidence>
<comment type="caution">
    <text evidence="1">The sequence shown here is derived from an EMBL/GenBank/DDBJ whole genome shotgun (WGS) entry which is preliminary data.</text>
</comment>
<protein>
    <recommendedName>
        <fullName evidence="3">GT23 domain-containing protein</fullName>
    </recommendedName>
</protein>
<dbReference type="AlphaFoldDB" id="A0AAW1QP56"/>
<organism evidence="1 2">
    <name type="scientific">[Myrmecia] bisecta</name>
    <dbReference type="NCBI Taxonomy" id="41462"/>
    <lineage>
        <taxon>Eukaryota</taxon>
        <taxon>Viridiplantae</taxon>
        <taxon>Chlorophyta</taxon>
        <taxon>core chlorophytes</taxon>
        <taxon>Trebouxiophyceae</taxon>
        <taxon>Trebouxiales</taxon>
        <taxon>Trebouxiaceae</taxon>
        <taxon>Myrmecia</taxon>
    </lineage>
</organism>
<dbReference type="Proteomes" id="UP001489004">
    <property type="component" value="Unassembled WGS sequence"/>
</dbReference>
<sequence length="188" mass="21054">MPGQWVNLERRGLQKLWHPAPFLKQATAEVLREFQQKPAPHVAFHVRGGDKFAEDQRGKRMSTRPEHLVASFRAQYPSVQGGTCMLIGDDHKLLDQTAALVRQHLHCTVLRRGIEAGSKHEQAEFNGLPLEQRCAATHRLVVDLEVMAQAEYFVGSATSGMLFLVRSLRHAVYHKPPDTCVEASAVLS</sequence>